<organism evidence="11 12">
    <name type="scientific">Sinocyclocheilus rhinocerous</name>
    <dbReference type="NCBI Taxonomy" id="307959"/>
    <lineage>
        <taxon>Eukaryota</taxon>
        <taxon>Metazoa</taxon>
        <taxon>Chordata</taxon>
        <taxon>Craniata</taxon>
        <taxon>Vertebrata</taxon>
        <taxon>Euteleostomi</taxon>
        <taxon>Actinopterygii</taxon>
        <taxon>Neopterygii</taxon>
        <taxon>Teleostei</taxon>
        <taxon>Ostariophysi</taxon>
        <taxon>Cypriniformes</taxon>
        <taxon>Cyprinidae</taxon>
        <taxon>Cyprininae</taxon>
        <taxon>Sinocyclocheilus</taxon>
    </lineage>
</organism>
<dbReference type="InterPro" id="IPR000719">
    <property type="entry name" value="Prot_kinase_dom"/>
</dbReference>
<dbReference type="InterPro" id="IPR011009">
    <property type="entry name" value="Kinase-like_dom_sf"/>
</dbReference>
<reference evidence="11" key="2">
    <citation type="submission" date="2025-09" db="UniProtKB">
        <authorList>
            <consortium name="Ensembl"/>
        </authorList>
    </citation>
    <scope>IDENTIFICATION</scope>
</reference>
<keyword evidence="3" id="KW-0723">Serine/threonine-protein kinase</keyword>
<keyword evidence="4" id="KW-0808">Transferase</keyword>
<evidence type="ECO:0000256" key="6">
    <source>
        <dbReference type="ARBA" id="ARBA00022777"/>
    </source>
</evidence>
<dbReference type="SUPFAM" id="SSF56112">
    <property type="entry name" value="Protein kinase-like (PK-like)"/>
    <property type="match status" value="1"/>
</dbReference>
<protein>
    <recommendedName>
        <fullName evidence="2">non-specific serine/threonine protein kinase</fullName>
        <ecNumber evidence="2">2.7.11.1</ecNumber>
    </recommendedName>
</protein>
<evidence type="ECO:0000313" key="12">
    <source>
        <dbReference type="Proteomes" id="UP000472270"/>
    </source>
</evidence>
<dbReference type="AlphaFoldDB" id="A0A673L413"/>
<dbReference type="PROSITE" id="PS50011">
    <property type="entry name" value="PROTEIN_KINASE_DOM"/>
    <property type="match status" value="1"/>
</dbReference>
<accession>A0A673L413</accession>
<dbReference type="Proteomes" id="UP000472270">
    <property type="component" value="Unassembled WGS sequence"/>
</dbReference>
<dbReference type="InterPro" id="IPR008271">
    <property type="entry name" value="Ser/Thr_kinase_AS"/>
</dbReference>
<keyword evidence="12" id="KW-1185">Reference proteome</keyword>
<keyword evidence="6" id="KW-0418">Kinase</keyword>
<dbReference type="GO" id="GO:0007346">
    <property type="term" value="P:regulation of mitotic cell cycle"/>
    <property type="evidence" value="ECO:0007669"/>
    <property type="project" value="TreeGrafter"/>
</dbReference>
<evidence type="ECO:0000313" key="11">
    <source>
        <dbReference type="Ensembl" id="ENSSRHP00000073665.1"/>
    </source>
</evidence>
<evidence type="ECO:0000259" key="10">
    <source>
        <dbReference type="PROSITE" id="PS50011"/>
    </source>
</evidence>
<evidence type="ECO:0000256" key="2">
    <source>
        <dbReference type="ARBA" id="ARBA00012513"/>
    </source>
</evidence>
<comment type="catalytic activity">
    <reaction evidence="8">
        <text>L-threonyl-[protein] + ATP = O-phospho-L-threonyl-[protein] + ADP + H(+)</text>
        <dbReference type="Rhea" id="RHEA:46608"/>
        <dbReference type="Rhea" id="RHEA-COMP:11060"/>
        <dbReference type="Rhea" id="RHEA-COMP:11605"/>
        <dbReference type="ChEBI" id="CHEBI:15378"/>
        <dbReference type="ChEBI" id="CHEBI:30013"/>
        <dbReference type="ChEBI" id="CHEBI:30616"/>
        <dbReference type="ChEBI" id="CHEBI:61977"/>
        <dbReference type="ChEBI" id="CHEBI:456216"/>
        <dbReference type="EC" id="2.7.11.1"/>
    </reaction>
</comment>
<dbReference type="Ensembl" id="ENSSRHT00000075674.1">
    <property type="protein sequence ID" value="ENSSRHP00000073665.1"/>
    <property type="gene ID" value="ENSSRHG00000036628.1"/>
</dbReference>
<evidence type="ECO:0000256" key="5">
    <source>
        <dbReference type="ARBA" id="ARBA00022741"/>
    </source>
</evidence>
<reference evidence="11" key="1">
    <citation type="submission" date="2025-08" db="UniProtKB">
        <authorList>
            <consortium name="Ensembl"/>
        </authorList>
    </citation>
    <scope>IDENTIFICATION</scope>
</reference>
<evidence type="ECO:0000256" key="7">
    <source>
        <dbReference type="ARBA" id="ARBA00022840"/>
    </source>
</evidence>
<dbReference type="InterPro" id="IPR016024">
    <property type="entry name" value="ARM-type_fold"/>
</dbReference>
<dbReference type="PROSITE" id="PS00108">
    <property type="entry name" value="PROTEIN_KINASE_ST"/>
    <property type="match status" value="1"/>
</dbReference>
<dbReference type="Gene3D" id="3.30.200.20">
    <property type="entry name" value="Phosphorylase Kinase, domain 1"/>
    <property type="match status" value="2"/>
</dbReference>
<dbReference type="GO" id="GO:0043066">
    <property type="term" value="P:negative regulation of apoptotic process"/>
    <property type="evidence" value="ECO:0007669"/>
    <property type="project" value="TreeGrafter"/>
</dbReference>
<dbReference type="Gene3D" id="1.10.510.10">
    <property type="entry name" value="Transferase(Phosphotransferase) domain 1"/>
    <property type="match status" value="1"/>
</dbReference>
<dbReference type="SMART" id="SM00220">
    <property type="entry name" value="S_TKc"/>
    <property type="match status" value="1"/>
</dbReference>
<dbReference type="PANTHER" id="PTHR22984:SF11">
    <property type="entry name" value="AURORA KINASE-RELATED"/>
    <property type="match status" value="1"/>
</dbReference>
<sequence length="481" mass="52200">MSSCTDDVLQAIACVMSSCTDDVLQAIACVMSSCTDDVLQAIACVMSSCTDDVLQAIACVMSSCTDDVLQAIACVMSSCTDDVLQAIACVMSSCTDDVLQAIACVMSSCTDDVLQAIACVMSSCTDDVLQAIACVMSSCTDDVLQAIACVMSSCTDDVLQAIACVMSSCTDDVLQAIACAMSSCSDDILQATVCAMSSCTDDVLQTIACATSNSSDDVLQATVSAMSSCSDDVPSICCDMSTLVQLGEGGFGTVYAATCLDDGLQVSICITYNIYLANHFCPRVEEIIQLLDWRVESDHYILVLERPVPSEELNWFLLRQMVNIEEDVSWVIMRQATFAAQTCCRRGVLHRDIKMENILINPDTLKVKLIDFGCGDFLVLTGMYDSSNTREYCPPEYLMTGQYHGEPATLWSLGILLFALLCGDFPKIQVLEKINSNTWAKDGLSKECCDIICRCLQFDPKQRIELEKLSLHNWFMVNTFG</sequence>
<evidence type="ECO:0000256" key="8">
    <source>
        <dbReference type="ARBA" id="ARBA00047899"/>
    </source>
</evidence>
<evidence type="ECO:0000256" key="3">
    <source>
        <dbReference type="ARBA" id="ARBA00022527"/>
    </source>
</evidence>
<keyword evidence="5" id="KW-0547">Nucleotide-binding</keyword>
<dbReference type="InterPro" id="IPR051138">
    <property type="entry name" value="PIM_Ser/Thr_kinase"/>
</dbReference>
<evidence type="ECO:0000256" key="9">
    <source>
        <dbReference type="ARBA" id="ARBA00048679"/>
    </source>
</evidence>
<dbReference type="FunFam" id="1.10.510.10:FF:000392">
    <property type="entry name" value="Pim proto-oncogene, serine/threonine kinase,-related 152"/>
    <property type="match status" value="1"/>
</dbReference>
<dbReference type="GO" id="GO:0005524">
    <property type="term" value="F:ATP binding"/>
    <property type="evidence" value="ECO:0007669"/>
    <property type="project" value="UniProtKB-KW"/>
</dbReference>
<dbReference type="PANTHER" id="PTHR22984">
    <property type="entry name" value="SERINE/THREONINE-PROTEIN KINASE PIM"/>
    <property type="match status" value="1"/>
</dbReference>
<feature type="domain" description="Protein kinase" evidence="10">
    <location>
        <begin position="240"/>
        <end position="475"/>
    </location>
</feature>
<evidence type="ECO:0000256" key="1">
    <source>
        <dbReference type="ARBA" id="ARBA00005505"/>
    </source>
</evidence>
<comment type="catalytic activity">
    <reaction evidence="9">
        <text>L-seryl-[protein] + ATP = O-phospho-L-seryl-[protein] + ADP + H(+)</text>
        <dbReference type="Rhea" id="RHEA:17989"/>
        <dbReference type="Rhea" id="RHEA-COMP:9863"/>
        <dbReference type="Rhea" id="RHEA-COMP:11604"/>
        <dbReference type="ChEBI" id="CHEBI:15378"/>
        <dbReference type="ChEBI" id="CHEBI:29999"/>
        <dbReference type="ChEBI" id="CHEBI:30616"/>
        <dbReference type="ChEBI" id="CHEBI:83421"/>
        <dbReference type="ChEBI" id="CHEBI:456216"/>
        <dbReference type="EC" id="2.7.11.1"/>
    </reaction>
</comment>
<comment type="similarity">
    <text evidence="1">Belongs to the protein kinase superfamily. CAMK Ser/Thr protein kinase family. PIM subfamily.</text>
</comment>
<dbReference type="GO" id="GO:0004674">
    <property type="term" value="F:protein serine/threonine kinase activity"/>
    <property type="evidence" value="ECO:0007669"/>
    <property type="project" value="UniProtKB-KW"/>
</dbReference>
<dbReference type="SUPFAM" id="SSF48371">
    <property type="entry name" value="ARM repeat"/>
    <property type="match status" value="1"/>
</dbReference>
<evidence type="ECO:0000256" key="4">
    <source>
        <dbReference type="ARBA" id="ARBA00022679"/>
    </source>
</evidence>
<dbReference type="EC" id="2.7.11.1" evidence="2"/>
<name>A0A673L413_9TELE</name>
<dbReference type="GO" id="GO:0005737">
    <property type="term" value="C:cytoplasm"/>
    <property type="evidence" value="ECO:0007669"/>
    <property type="project" value="TreeGrafter"/>
</dbReference>
<keyword evidence="7" id="KW-0067">ATP-binding</keyword>
<proteinExistence type="inferred from homology"/>
<dbReference type="Pfam" id="PF00069">
    <property type="entry name" value="Pkinase"/>
    <property type="match status" value="1"/>
</dbReference>